<organism evidence="6">
    <name type="scientific">marine sediment metagenome</name>
    <dbReference type="NCBI Taxonomy" id="412755"/>
    <lineage>
        <taxon>unclassified sequences</taxon>
        <taxon>metagenomes</taxon>
        <taxon>ecological metagenomes</taxon>
    </lineage>
</organism>
<dbReference type="InterPro" id="IPR036477">
    <property type="entry name" value="Formyl_transf_N_sf"/>
</dbReference>
<dbReference type="InterPro" id="IPR002376">
    <property type="entry name" value="Formyl_transf_N"/>
</dbReference>
<dbReference type="GO" id="GO:0004644">
    <property type="term" value="F:phosphoribosylglycinamide formyltransferase activity"/>
    <property type="evidence" value="ECO:0007669"/>
    <property type="project" value="UniProtKB-EC"/>
</dbReference>
<name>A0A0F8XXD2_9ZZZZ</name>
<dbReference type="GO" id="GO:0006189">
    <property type="term" value="P:'de novo' IMP biosynthetic process"/>
    <property type="evidence" value="ECO:0007669"/>
    <property type="project" value="InterPro"/>
</dbReference>
<dbReference type="PANTHER" id="PTHR43369:SF2">
    <property type="entry name" value="PHOSPHORIBOSYLGLYCINAMIDE FORMYLTRANSFERASE"/>
    <property type="match status" value="1"/>
</dbReference>
<sequence length="206" mass="22483">MSVLRLGVLISGGGRTLRYLIARQLDGSLKAQVVAVVSSCPLGDSNAEAFGCCKSHGIPITVMRPKDFSCVEEFGSAQATWLDAHGVVIVCMAGYLKFWPIPDRYQCRVLNIHPSLLPKFGGKGFYGLRVHCAVLEAGESESGCTVHYVDNIYDHGPVLLQRRVRVLADDTPVTLGARVFRAECEAYPEAINFVAREKNLDEPSSL</sequence>
<dbReference type="CDD" id="cd08645">
    <property type="entry name" value="FMT_core_GART"/>
    <property type="match status" value="1"/>
</dbReference>
<evidence type="ECO:0000313" key="6">
    <source>
        <dbReference type="EMBL" id="KKK73767.1"/>
    </source>
</evidence>
<proteinExistence type="predicted"/>
<dbReference type="InterPro" id="IPR004607">
    <property type="entry name" value="GART"/>
</dbReference>
<dbReference type="PANTHER" id="PTHR43369">
    <property type="entry name" value="PHOSPHORIBOSYLGLYCINAMIDE FORMYLTRANSFERASE"/>
    <property type="match status" value="1"/>
</dbReference>
<evidence type="ECO:0000256" key="1">
    <source>
        <dbReference type="ARBA" id="ARBA00005054"/>
    </source>
</evidence>
<keyword evidence="3" id="KW-0808">Transferase</keyword>
<comment type="pathway">
    <text evidence="1">Purine metabolism; IMP biosynthesis via de novo pathway; N(2)-formyl-N(1)-(5-phospho-D-ribosyl)glycinamide from N(1)-(5-phospho-D-ribosyl)glycinamide (10-formyl THF route): step 1/1.</text>
</comment>
<gene>
    <name evidence="6" type="ORF">LCGC14_2890510</name>
</gene>
<accession>A0A0F8XXD2</accession>
<evidence type="ECO:0000256" key="3">
    <source>
        <dbReference type="ARBA" id="ARBA00022679"/>
    </source>
</evidence>
<dbReference type="AlphaFoldDB" id="A0A0F8XXD2"/>
<dbReference type="EC" id="2.1.2.2" evidence="2"/>
<dbReference type="EMBL" id="LAZR01056635">
    <property type="protein sequence ID" value="KKK73767.1"/>
    <property type="molecule type" value="Genomic_DNA"/>
</dbReference>
<keyword evidence="4" id="KW-0658">Purine biosynthesis</keyword>
<dbReference type="Pfam" id="PF00551">
    <property type="entry name" value="Formyl_trans_N"/>
    <property type="match status" value="1"/>
</dbReference>
<feature type="domain" description="Formyl transferase N-terminal" evidence="5">
    <location>
        <begin position="5"/>
        <end position="191"/>
    </location>
</feature>
<comment type="caution">
    <text evidence="6">The sequence shown here is derived from an EMBL/GenBank/DDBJ whole genome shotgun (WGS) entry which is preliminary data.</text>
</comment>
<dbReference type="SUPFAM" id="SSF53328">
    <property type="entry name" value="Formyltransferase"/>
    <property type="match status" value="1"/>
</dbReference>
<evidence type="ECO:0000259" key="5">
    <source>
        <dbReference type="Pfam" id="PF00551"/>
    </source>
</evidence>
<dbReference type="GO" id="GO:0005829">
    <property type="term" value="C:cytosol"/>
    <property type="evidence" value="ECO:0007669"/>
    <property type="project" value="TreeGrafter"/>
</dbReference>
<evidence type="ECO:0000256" key="4">
    <source>
        <dbReference type="ARBA" id="ARBA00022755"/>
    </source>
</evidence>
<protein>
    <recommendedName>
        <fullName evidence="2">phosphoribosylglycinamide formyltransferase 1</fullName>
        <ecNumber evidence="2">2.1.2.2</ecNumber>
    </recommendedName>
</protein>
<reference evidence="6" key="1">
    <citation type="journal article" date="2015" name="Nature">
        <title>Complex archaea that bridge the gap between prokaryotes and eukaryotes.</title>
        <authorList>
            <person name="Spang A."/>
            <person name="Saw J.H."/>
            <person name="Jorgensen S.L."/>
            <person name="Zaremba-Niedzwiedzka K."/>
            <person name="Martijn J."/>
            <person name="Lind A.E."/>
            <person name="van Eijk R."/>
            <person name="Schleper C."/>
            <person name="Guy L."/>
            <person name="Ettema T.J."/>
        </authorList>
    </citation>
    <scope>NUCLEOTIDE SEQUENCE</scope>
</reference>
<dbReference type="Gene3D" id="3.40.50.170">
    <property type="entry name" value="Formyl transferase, N-terminal domain"/>
    <property type="match status" value="1"/>
</dbReference>
<evidence type="ECO:0000256" key="2">
    <source>
        <dbReference type="ARBA" id="ARBA00012254"/>
    </source>
</evidence>